<keyword evidence="7" id="KW-1185">Reference proteome</keyword>
<protein>
    <recommendedName>
        <fullName evidence="8">Bardet-Biedl syndrome 7 protein</fullName>
    </recommendedName>
</protein>
<evidence type="ECO:0000313" key="7">
    <source>
        <dbReference type="Proteomes" id="UP000024635"/>
    </source>
</evidence>
<proteinExistence type="predicted"/>
<accession>A0A016TSP6</accession>
<dbReference type="SUPFAM" id="SSF50978">
    <property type="entry name" value="WD40 repeat-like"/>
    <property type="match status" value="1"/>
</dbReference>
<dbReference type="InterPro" id="IPR056335">
    <property type="entry name" value="BBS7_hairpin"/>
</dbReference>
<dbReference type="InterPro" id="IPR036322">
    <property type="entry name" value="WD40_repeat_dom_sf"/>
</dbReference>
<dbReference type="Proteomes" id="UP000024635">
    <property type="component" value="Unassembled WGS sequence"/>
</dbReference>
<dbReference type="InterPro" id="IPR056333">
    <property type="entry name" value="BBS7_pf_dom"/>
</dbReference>
<dbReference type="EMBL" id="JARK01001416">
    <property type="protein sequence ID" value="EYC05786.1"/>
    <property type="molecule type" value="Genomic_DNA"/>
</dbReference>
<evidence type="ECO:0000259" key="3">
    <source>
        <dbReference type="Pfam" id="PF23360"/>
    </source>
</evidence>
<feature type="domain" description="BBS7 beta-propeller" evidence="5">
    <location>
        <begin position="55"/>
        <end position="362"/>
    </location>
</feature>
<evidence type="ECO:0000313" key="6">
    <source>
        <dbReference type="EMBL" id="EYC05786.1"/>
    </source>
</evidence>
<dbReference type="GO" id="GO:0060271">
    <property type="term" value="P:cilium assembly"/>
    <property type="evidence" value="ECO:0007669"/>
    <property type="project" value="TreeGrafter"/>
</dbReference>
<dbReference type="Pfam" id="PF23743">
    <property type="entry name" value="Beta-prop_BBS7"/>
    <property type="match status" value="1"/>
</dbReference>
<evidence type="ECO:0000259" key="5">
    <source>
        <dbReference type="Pfam" id="PF23743"/>
    </source>
</evidence>
<dbReference type="Pfam" id="PF23360">
    <property type="entry name" value="BBS7_GAE"/>
    <property type="match status" value="1"/>
</dbReference>
<dbReference type="GO" id="GO:0008104">
    <property type="term" value="P:intracellular protein localization"/>
    <property type="evidence" value="ECO:0007669"/>
    <property type="project" value="TreeGrafter"/>
</dbReference>
<dbReference type="GO" id="GO:0005930">
    <property type="term" value="C:axoneme"/>
    <property type="evidence" value="ECO:0007669"/>
    <property type="project" value="TreeGrafter"/>
</dbReference>
<dbReference type="PANTHER" id="PTHR16074:SF4">
    <property type="entry name" value="BARDET-BIEDL SYNDROME 7 PROTEIN"/>
    <property type="match status" value="1"/>
</dbReference>
<dbReference type="GO" id="GO:0016020">
    <property type="term" value="C:membrane"/>
    <property type="evidence" value="ECO:0007669"/>
    <property type="project" value="TreeGrafter"/>
</dbReference>
<dbReference type="GO" id="GO:0043005">
    <property type="term" value="C:neuron projection"/>
    <property type="evidence" value="ECO:0007669"/>
    <property type="project" value="TreeGrafter"/>
</dbReference>
<dbReference type="Pfam" id="PF23361">
    <property type="entry name" value="BBS7_pf"/>
    <property type="match status" value="1"/>
</dbReference>
<evidence type="ECO:0000259" key="2">
    <source>
        <dbReference type="Pfam" id="PF23349"/>
    </source>
</evidence>
<feature type="domain" description="BBS7 GAE" evidence="3">
    <location>
        <begin position="418"/>
        <end position="526"/>
    </location>
</feature>
<dbReference type="PANTHER" id="PTHR16074">
    <property type="entry name" value="BARDET-BIEDL SYNDROME 7 PROTEIN"/>
    <property type="match status" value="1"/>
</dbReference>
<feature type="domain" description="BBS7 platform" evidence="4">
    <location>
        <begin position="534"/>
        <end position="637"/>
    </location>
</feature>
<evidence type="ECO:0000256" key="1">
    <source>
        <dbReference type="SAM" id="Coils"/>
    </source>
</evidence>
<dbReference type="OrthoDB" id="414590at2759"/>
<feature type="coiled-coil region" evidence="1">
    <location>
        <begin position="375"/>
        <end position="409"/>
    </location>
</feature>
<dbReference type="GO" id="GO:0036064">
    <property type="term" value="C:ciliary basal body"/>
    <property type="evidence" value="ECO:0007669"/>
    <property type="project" value="TreeGrafter"/>
</dbReference>
<evidence type="ECO:0000259" key="4">
    <source>
        <dbReference type="Pfam" id="PF23361"/>
    </source>
</evidence>
<dbReference type="InterPro" id="IPR056334">
    <property type="entry name" value="BBS7_GAE_dom"/>
</dbReference>
<dbReference type="GO" id="GO:0034464">
    <property type="term" value="C:BBSome"/>
    <property type="evidence" value="ECO:0007669"/>
    <property type="project" value="TreeGrafter"/>
</dbReference>
<dbReference type="Pfam" id="PF23349">
    <property type="entry name" value="BBS7_hp"/>
    <property type="match status" value="1"/>
</dbReference>
<dbReference type="AlphaFoldDB" id="A0A016TSP6"/>
<comment type="caution">
    <text evidence="6">The sequence shown here is derived from an EMBL/GenBank/DDBJ whole genome shotgun (WGS) entry which is preliminary data.</text>
</comment>
<keyword evidence="1" id="KW-0175">Coiled coil</keyword>
<gene>
    <name evidence="6" type="primary">Acey_s0080.g1357</name>
    <name evidence="6" type="synonym">Acey-osm-12</name>
    <name evidence="6" type="ORF">Y032_0080g1357</name>
</gene>
<organism evidence="6 7">
    <name type="scientific">Ancylostoma ceylanicum</name>
    <dbReference type="NCBI Taxonomy" id="53326"/>
    <lineage>
        <taxon>Eukaryota</taxon>
        <taxon>Metazoa</taxon>
        <taxon>Ecdysozoa</taxon>
        <taxon>Nematoda</taxon>
        <taxon>Chromadorea</taxon>
        <taxon>Rhabditida</taxon>
        <taxon>Rhabditina</taxon>
        <taxon>Rhabditomorpha</taxon>
        <taxon>Strongyloidea</taxon>
        <taxon>Ancylostomatidae</taxon>
        <taxon>Ancylostomatinae</taxon>
        <taxon>Ancylostoma</taxon>
    </lineage>
</organism>
<sequence>MLLACNIAMVPKLAVERRNVANPVTMATMAAGISMELGLTRVDFAQVGTTNRSCMRVIPSEKIDRGKKKRPLERIVVGSQNGCVICVCRKNNDTQIIYKTLPGPPIEAVCLGGAIGTLQDKVFVASGSNVRGIGKKGKPFFSFDTSMAETAKRMFIYGVDLLLTGQKSVNHYHDCADVNYVLCPDDILDIVCLLSSGGAWSGRPFTSVVACADATIRVIEGSSIEYEIQLNSVPNTLYLFMGDGGHTKQLVLYGTRNGTLGLVDLKPKQGDIRWEINTKSSGAITAITCYPFTNSDYPDILIGKDDGILEIYSVDSEDNCTFIGSYHCEESITGIGCGRISSEEEDEIVVCTYTGWLFSLATSKGAAAASITPKAASVNVKVQQLRSEIEELETKLNEERTRYGEMTRKGGNQSAYIPSFQIHDSFEFSPQYNAYSLTIELVLPIDFIIVQSKMPARLVEVERNASVVCQQSQNEFNPWALLASYRCQANVTRIELRVKVDEGTYGPVVVYVCPKIHPKTVQIRSYEVKPLSSHTRVHSFDNSRPLNTLSFSGSFSLAEAHSWLSLIVPGVPTKPPPTDSVTVNYQSTSNAATQLQATYSRGSISFRSDSVSTIAIIREIISEETTNRQIKVQISCDLNDDSIDHCLKLMHPRMTHLLNLERRKLMAAALKELEANSNDISFLSEQNRKILDNHDEIFQDAEKDSIEDSNICGIYEALLLNRARLNGQNARGKAEALRELLLNNYSLENVITFFKTANDEASLRY</sequence>
<dbReference type="STRING" id="53326.A0A016TSP6"/>
<name>A0A016TSP6_9BILA</name>
<dbReference type="InterPro" id="IPR056332">
    <property type="entry name" value="Beta-prop_BBS7"/>
</dbReference>
<evidence type="ECO:0008006" key="8">
    <source>
        <dbReference type="Google" id="ProtNLM"/>
    </source>
</evidence>
<reference evidence="7" key="1">
    <citation type="journal article" date="2015" name="Nat. Genet.">
        <title>The genome and transcriptome of the zoonotic hookworm Ancylostoma ceylanicum identify infection-specific gene families.</title>
        <authorList>
            <person name="Schwarz E.M."/>
            <person name="Hu Y."/>
            <person name="Antoshechkin I."/>
            <person name="Miller M.M."/>
            <person name="Sternberg P.W."/>
            <person name="Aroian R.V."/>
        </authorList>
    </citation>
    <scope>NUCLEOTIDE SEQUENCE</scope>
    <source>
        <strain evidence="7">HY135</strain>
    </source>
</reference>
<feature type="domain" description="BBS7 helical hairpin" evidence="2">
    <location>
        <begin position="640"/>
        <end position="754"/>
    </location>
</feature>